<evidence type="ECO:0000256" key="3">
    <source>
        <dbReference type="SAM" id="SignalP"/>
    </source>
</evidence>
<keyword evidence="3" id="KW-0732">Signal</keyword>
<dbReference type="KEGG" id="pte:PTT_13504"/>
<feature type="signal peptide" evidence="3">
    <location>
        <begin position="1"/>
        <end position="24"/>
    </location>
</feature>
<dbReference type="EMBL" id="GL535403">
    <property type="protein sequence ID" value="EFQ90012.1"/>
    <property type="molecule type" value="Genomic_DNA"/>
</dbReference>
<accession>E3RW84</accession>
<keyword evidence="2" id="KW-0472">Membrane</keyword>
<keyword evidence="2" id="KW-0812">Transmembrane</keyword>
<dbReference type="Gene3D" id="2.40.70.10">
    <property type="entry name" value="Acid Proteases"/>
    <property type="match status" value="1"/>
</dbReference>
<dbReference type="AlphaFoldDB" id="E3RW84"/>
<dbReference type="SUPFAM" id="SSF50630">
    <property type="entry name" value="Acid proteases"/>
    <property type="match status" value="1"/>
</dbReference>
<evidence type="ECO:0000313" key="4">
    <source>
        <dbReference type="EMBL" id="EFQ90012.1"/>
    </source>
</evidence>
<protein>
    <recommendedName>
        <fullName evidence="6">Peptidase A1 domain-containing protein</fullName>
    </recommendedName>
</protein>
<dbReference type="OrthoDB" id="4074350at2759"/>
<evidence type="ECO:0008006" key="6">
    <source>
        <dbReference type="Google" id="ProtNLM"/>
    </source>
</evidence>
<evidence type="ECO:0000256" key="2">
    <source>
        <dbReference type="SAM" id="Phobius"/>
    </source>
</evidence>
<dbReference type="InterPro" id="IPR021109">
    <property type="entry name" value="Peptidase_aspartic_dom_sf"/>
</dbReference>
<keyword evidence="5" id="KW-1185">Reference proteome</keyword>
<evidence type="ECO:0000256" key="1">
    <source>
        <dbReference type="SAM" id="MobiDB-lite"/>
    </source>
</evidence>
<name>E3RW84_PYRTT</name>
<dbReference type="eggNOG" id="ENOG502SJYP">
    <property type="taxonomic scope" value="Eukaryota"/>
</dbReference>
<reference evidence="4 5" key="1">
    <citation type="journal article" date="2010" name="Genome Biol.">
        <title>A first genome assembly of the barley fungal pathogen Pyrenophora teres f. teres.</title>
        <authorList>
            <person name="Ellwood S.R."/>
            <person name="Liu Z."/>
            <person name="Syme R.A."/>
            <person name="Lai Z."/>
            <person name="Hane J.K."/>
            <person name="Keiper F."/>
            <person name="Moffat C.S."/>
            <person name="Oliver R.P."/>
            <person name="Friesen T.L."/>
        </authorList>
    </citation>
    <scope>NUCLEOTIDE SEQUENCE [LARGE SCALE GENOMIC DNA]</scope>
    <source>
        <strain evidence="4 5">0-1</strain>
    </source>
</reference>
<gene>
    <name evidence="4" type="ORF">PTT_13504</name>
</gene>
<proteinExistence type="predicted"/>
<keyword evidence="2" id="KW-1133">Transmembrane helix</keyword>
<dbReference type="HOGENOM" id="CLU_029272_1_0_1"/>
<feature type="compositionally biased region" description="Basic and acidic residues" evidence="1">
    <location>
        <begin position="540"/>
        <end position="551"/>
    </location>
</feature>
<feature type="compositionally biased region" description="Polar residues" evidence="1">
    <location>
        <begin position="555"/>
        <end position="575"/>
    </location>
</feature>
<feature type="chain" id="PRO_5003180878" description="Peptidase A1 domain-containing protein" evidence="3">
    <location>
        <begin position="25"/>
        <end position="575"/>
    </location>
</feature>
<dbReference type="Proteomes" id="UP000001067">
    <property type="component" value="Unassembled WGS sequence"/>
</dbReference>
<organism evidence="5">
    <name type="scientific">Pyrenophora teres f. teres (strain 0-1)</name>
    <name type="common">Barley net blotch fungus</name>
    <name type="synonym">Drechslera teres f. teres</name>
    <dbReference type="NCBI Taxonomy" id="861557"/>
    <lineage>
        <taxon>Eukaryota</taxon>
        <taxon>Fungi</taxon>
        <taxon>Dikarya</taxon>
        <taxon>Ascomycota</taxon>
        <taxon>Pezizomycotina</taxon>
        <taxon>Dothideomycetes</taxon>
        <taxon>Pleosporomycetidae</taxon>
        <taxon>Pleosporales</taxon>
        <taxon>Pleosporineae</taxon>
        <taxon>Pleosporaceae</taxon>
        <taxon>Pyrenophora</taxon>
    </lineage>
</organism>
<evidence type="ECO:0000313" key="5">
    <source>
        <dbReference type="Proteomes" id="UP000001067"/>
    </source>
</evidence>
<feature type="transmembrane region" description="Helical" evidence="2">
    <location>
        <begin position="483"/>
        <end position="504"/>
    </location>
</feature>
<feature type="region of interest" description="Disordered" evidence="1">
    <location>
        <begin position="540"/>
        <end position="575"/>
    </location>
</feature>
<sequence length="575" mass="61580">MRIAPASVLVHLLLIFWSITHVAASQHFVVPWSTKSYGPDGPWQAVVITAGGNETGPPIKSQKTSDLSVYPGGSYESITFTAAACEGYPGTLCGVGGTWDPDPYQAAQQPVSWPANWTDKSTGIHVEQGKHVVLAITINERTAYNASLASASSGNVTYPNGNVGGVPVGTLALGADKIVQEFGQNPNNISENINAYTFPGWLYGNKLTPSYSYGLHIGSAAFNYPGSLVFGGYDKGRVIAPVTAFSAERAVQLIDISIGVLSGGSPFNFTSKEKLLSTDRISIWPDPLAPYLSLPRETCDNLASVLPITFDKDLNYYLWDTNDPSFAKIISSPSYLGFTFPPTAGAADNVVIKVPFALLNLTLEAPITDTPKQYFPCVPTEFEHKLGRAFLQAAFIGRNWKMKTSWLAQAPGPGPARQGLGEGQHKDIADDDTMIEGFEGDDLFFNSWKEQWSLLEKQGGNGSQAVGDGNTSAGSGLSTGAKAGLGIGAGLGTIALLAALNFCLKRSRKNKSSQPHMHEAGLQHTTYQENDTKPIDLYAHEKHGGRIHDGPTAELPSTQQYPVELGDTSTQNSRH</sequence>